<dbReference type="AlphaFoldDB" id="A0A4T0WAZ0"/>
<dbReference type="Pfam" id="PF12224">
    <property type="entry name" value="Amidoligase_2"/>
    <property type="match status" value="1"/>
</dbReference>
<feature type="domain" description="CBM1" evidence="2">
    <location>
        <begin position="307"/>
        <end position="343"/>
    </location>
</feature>
<name>A0A4T0WAZ0_9PEZI</name>
<dbReference type="EMBL" id="MWPZ01000003">
    <property type="protein sequence ID" value="TID02196.1"/>
    <property type="molecule type" value="Genomic_DNA"/>
</dbReference>
<dbReference type="InterPro" id="IPR022025">
    <property type="entry name" value="Amidoligase_2"/>
</dbReference>
<accession>A0A4T0WAZ0</accession>
<dbReference type="PROSITE" id="PS00562">
    <property type="entry name" value="CBM1_1"/>
    <property type="match status" value="1"/>
</dbReference>
<organism evidence="3 4">
    <name type="scientific">Colletotrichum higginsianum</name>
    <dbReference type="NCBI Taxonomy" id="80884"/>
    <lineage>
        <taxon>Eukaryota</taxon>
        <taxon>Fungi</taxon>
        <taxon>Dikarya</taxon>
        <taxon>Ascomycota</taxon>
        <taxon>Pezizomycotina</taxon>
        <taxon>Sordariomycetes</taxon>
        <taxon>Hypocreomycetidae</taxon>
        <taxon>Glomerellales</taxon>
        <taxon>Glomerellaceae</taxon>
        <taxon>Colletotrichum</taxon>
        <taxon>Colletotrichum destructivum species complex</taxon>
    </lineage>
</organism>
<reference evidence="3 4" key="1">
    <citation type="journal article" date="2019" name="Genome Biol. Evol.">
        <title>Genomic Plasticity Mediated by Transposable Elements in the Plant Pathogenic Fungus Colletotrichum higginsianum.</title>
        <authorList>
            <person name="Tsushima A."/>
            <person name="Gan P."/>
            <person name="Kumakura N."/>
            <person name="Narusaka M."/>
            <person name="Takano Y."/>
            <person name="Narusaka Y."/>
            <person name="Shirasu K."/>
        </authorList>
    </citation>
    <scope>NUCLEOTIDE SEQUENCE [LARGE SCALE GENOMIC DNA]</scope>
    <source>
        <strain evidence="3 4">MAFF305635-RFP</strain>
    </source>
</reference>
<dbReference type="GO" id="GO:0030248">
    <property type="term" value="F:cellulose binding"/>
    <property type="evidence" value="ECO:0007669"/>
    <property type="project" value="InterPro"/>
</dbReference>
<keyword evidence="1" id="KW-0732">Signal</keyword>
<sequence>MGYVMNIRSQETFLNSIARSSNCPLDMADYQPFNFGFELELSLNSKKKHKSWLLMAHDTGGRLAKKGVSNHVKEKVDGNYRNWSVVQEITIPQDPAKNNWALELVSPVFGLDSPWLSDTDHIFSAIQKSSSIQKLPQCSTHVHISLADRDFTPFQLACLGKAILTYESCFDALVPKDRTSAYWCQSNRRNPVLSHCQSLQECLDLLDVASQRGTVAVVETMCLFPASSAYGRAHGRKKDFVHGKVYKWNFARLLEHDNSRTIEFRQPPGSTCMEDAVGWVLLTLTFVAGATGGLSATLFFSSASGQSTVPAWGQCGGNGWGGGTACVSGYTCSILNPFYHQCIPGSSTPTTASARPSSTSTASVATATNIRTTSRASTTLVSVTTTAAGGGGGGTVPTTIVSGWYWIRAVASPNFHNYLQAKPTSTPSKTYLESPSGAGQFKIESGQLLHLTGSSSLYLNVENPMDKTQRKLETWFSTSKNTYGTFAFQGDTLTWSTPDINRPNLAAWLVCENQEVFINTGAYLYQTPAGCFDQTIHSYGGSTADY</sequence>
<dbReference type="PANTHER" id="PTHR36847:SF1">
    <property type="entry name" value="AMIDOLIGASE ENZYME"/>
    <property type="match status" value="1"/>
</dbReference>
<evidence type="ECO:0000259" key="2">
    <source>
        <dbReference type="PROSITE" id="PS51164"/>
    </source>
</evidence>
<proteinExistence type="predicted"/>
<dbReference type="InterPro" id="IPR000254">
    <property type="entry name" value="CBD"/>
</dbReference>
<dbReference type="Pfam" id="PF00734">
    <property type="entry name" value="CBM_1"/>
    <property type="match status" value="1"/>
</dbReference>
<dbReference type="GO" id="GO:0005975">
    <property type="term" value="P:carbohydrate metabolic process"/>
    <property type="evidence" value="ECO:0007669"/>
    <property type="project" value="InterPro"/>
</dbReference>
<gene>
    <name evidence="3" type="ORF">CH35J_003357</name>
</gene>
<dbReference type="OrthoDB" id="5291055at2759"/>
<dbReference type="SUPFAM" id="SSF57180">
    <property type="entry name" value="Cellulose-binding domain"/>
    <property type="match status" value="1"/>
</dbReference>
<dbReference type="Proteomes" id="UP000305883">
    <property type="component" value="Unassembled WGS sequence"/>
</dbReference>
<dbReference type="InterPro" id="IPR035971">
    <property type="entry name" value="CBD_sf"/>
</dbReference>
<dbReference type="GO" id="GO:0005576">
    <property type="term" value="C:extracellular region"/>
    <property type="evidence" value="ECO:0007669"/>
    <property type="project" value="InterPro"/>
</dbReference>
<comment type="caution">
    <text evidence="3">The sequence shown here is derived from an EMBL/GenBank/DDBJ whole genome shotgun (WGS) entry which is preliminary data.</text>
</comment>
<dbReference type="PROSITE" id="PS51164">
    <property type="entry name" value="CBM1_2"/>
    <property type="match status" value="1"/>
</dbReference>
<evidence type="ECO:0000313" key="4">
    <source>
        <dbReference type="Proteomes" id="UP000305883"/>
    </source>
</evidence>
<dbReference type="PANTHER" id="PTHR36847">
    <property type="entry name" value="AMIDOLIGASE ENZYME"/>
    <property type="match status" value="1"/>
</dbReference>
<evidence type="ECO:0000256" key="1">
    <source>
        <dbReference type="ARBA" id="ARBA00022729"/>
    </source>
</evidence>
<dbReference type="SMART" id="SM00236">
    <property type="entry name" value="fCBD"/>
    <property type="match status" value="1"/>
</dbReference>
<evidence type="ECO:0000313" key="3">
    <source>
        <dbReference type="EMBL" id="TID02196.1"/>
    </source>
</evidence>
<protein>
    <submittedName>
        <fullName evidence="3">Endoglucanase EG-II</fullName>
    </submittedName>
</protein>